<evidence type="ECO:0000313" key="3">
    <source>
        <dbReference type="EMBL" id="KAK5166190.1"/>
    </source>
</evidence>
<keyword evidence="4" id="KW-1185">Reference proteome</keyword>
<proteinExistence type="predicted"/>
<accession>A0AAV9P1G0</accession>
<sequence>MRLLLLFVAALPLAVIVEKQLQLRANRDMVQYWQAIRAAPTSALLATMATNTTTGFTSMQEHSGPDESDQTAQLEAAASETAPERTAAVTTTITTISSAPSPPPVPGQRPSVPRRAPATLPSQSEQRRSRA</sequence>
<feature type="region of interest" description="Disordered" evidence="1">
    <location>
        <begin position="55"/>
        <end position="131"/>
    </location>
</feature>
<evidence type="ECO:0000256" key="1">
    <source>
        <dbReference type="SAM" id="MobiDB-lite"/>
    </source>
</evidence>
<gene>
    <name evidence="3" type="ORF">LTR77_008451</name>
</gene>
<dbReference type="AlphaFoldDB" id="A0AAV9P1G0"/>
<feature type="chain" id="PRO_5043474356" evidence="2">
    <location>
        <begin position="20"/>
        <end position="131"/>
    </location>
</feature>
<keyword evidence="2" id="KW-0732">Signal</keyword>
<name>A0AAV9P1G0_9PEZI</name>
<feature type="compositionally biased region" description="Low complexity" evidence="1">
    <location>
        <begin position="86"/>
        <end position="99"/>
    </location>
</feature>
<evidence type="ECO:0000313" key="4">
    <source>
        <dbReference type="Proteomes" id="UP001337655"/>
    </source>
</evidence>
<feature type="signal peptide" evidence="2">
    <location>
        <begin position="1"/>
        <end position="19"/>
    </location>
</feature>
<dbReference type="Proteomes" id="UP001337655">
    <property type="component" value="Unassembled WGS sequence"/>
</dbReference>
<dbReference type="EMBL" id="JAVRRT010000014">
    <property type="protein sequence ID" value="KAK5166190.1"/>
    <property type="molecule type" value="Genomic_DNA"/>
</dbReference>
<dbReference type="RefSeq" id="XP_064656143.1">
    <property type="nucleotide sequence ID" value="XM_064805683.1"/>
</dbReference>
<protein>
    <submittedName>
        <fullName evidence="3">Uncharacterized protein</fullName>
    </submittedName>
</protein>
<organism evidence="3 4">
    <name type="scientific">Saxophila tyrrhenica</name>
    <dbReference type="NCBI Taxonomy" id="1690608"/>
    <lineage>
        <taxon>Eukaryota</taxon>
        <taxon>Fungi</taxon>
        <taxon>Dikarya</taxon>
        <taxon>Ascomycota</taxon>
        <taxon>Pezizomycotina</taxon>
        <taxon>Dothideomycetes</taxon>
        <taxon>Dothideomycetidae</taxon>
        <taxon>Mycosphaerellales</taxon>
        <taxon>Extremaceae</taxon>
        <taxon>Saxophila</taxon>
    </lineage>
</organism>
<comment type="caution">
    <text evidence="3">The sequence shown here is derived from an EMBL/GenBank/DDBJ whole genome shotgun (WGS) entry which is preliminary data.</text>
</comment>
<dbReference type="GeneID" id="89929784"/>
<reference evidence="3 4" key="1">
    <citation type="submission" date="2023-08" db="EMBL/GenBank/DDBJ databases">
        <title>Black Yeasts Isolated from many extreme environments.</title>
        <authorList>
            <person name="Coleine C."/>
            <person name="Stajich J.E."/>
            <person name="Selbmann L."/>
        </authorList>
    </citation>
    <scope>NUCLEOTIDE SEQUENCE [LARGE SCALE GENOMIC DNA]</scope>
    <source>
        <strain evidence="3 4">CCFEE 5935</strain>
    </source>
</reference>
<evidence type="ECO:0000256" key="2">
    <source>
        <dbReference type="SAM" id="SignalP"/>
    </source>
</evidence>